<dbReference type="AlphaFoldDB" id="A0A192A275"/>
<accession>A0A192A275</accession>
<dbReference type="InterPro" id="IPR016181">
    <property type="entry name" value="Acyl_CoA_acyltransferase"/>
</dbReference>
<keyword evidence="4" id="KW-1185">Reference proteome</keyword>
<gene>
    <name evidence="3" type="ORF">A9Y76_17535</name>
</gene>
<dbReference type="EMBL" id="CP016022">
    <property type="protein sequence ID" value="ANJ74575.1"/>
    <property type="molecule type" value="Genomic_DNA"/>
</dbReference>
<protein>
    <submittedName>
        <fullName evidence="3">GCN5 family acetyltransferase</fullName>
    </submittedName>
</protein>
<name>A0A192A275_9RALS</name>
<dbReference type="CDD" id="cd04301">
    <property type="entry name" value="NAT_SF"/>
    <property type="match status" value="1"/>
</dbReference>
<dbReference type="PANTHER" id="PTHR43877">
    <property type="entry name" value="AMINOALKYLPHOSPHONATE N-ACETYLTRANSFERASE-RELATED-RELATED"/>
    <property type="match status" value="1"/>
</dbReference>
<organism evidence="3 4">
    <name type="scientific">Ralstonia insidiosa</name>
    <dbReference type="NCBI Taxonomy" id="190721"/>
    <lineage>
        <taxon>Bacteria</taxon>
        <taxon>Pseudomonadati</taxon>
        <taxon>Pseudomonadota</taxon>
        <taxon>Betaproteobacteria</taxon>
        <taxon>Burkholderiales</taxon>
        <taxon>Burkholderiaceae</taxon>
        <taxon>Ralstonia</taxon>
    </lineage>
</organism>
<sequence>MTMRSVRLATPDDVPVLTQIRNDAHAKKVAYGDYAWGKEGDGFSEGWVQNSLSRRDVYVVEQDRLLVATFSLDWSDEAYWGAQEPVAGYVHGLSVRKGFNGLGLGRFVIDWCVSQVIARNRRFVRLGCDARNIKLCAYYESLGFRRVGAGLKAQHNDYIDSLYEKPAGSLSAGVVEGQ</sequence>
<dbReference type="Pfam" id="PF00583">
    <property type="entry name" value="Acetyltransf_1"/>
    <property type="match status" value="1"/>
</dbReference>
<dbReference type="InterPro" id="IPR000182">
    <property type="entry name" value="GNAT_dom"/>
</dbReference>
<reference evidence="4" key="1">
    <citation type="submission" date="2016-06" db="EMBL/GenBank/DDBJ databases">
        <authorList>
            <person name="Xu Y."/>
            <person name="Nagy A."/>
            <person name="Yan X."/>
            <person name="Kim S.W."/>
            <person name="Haley B."/>
            <person name="Liu N.T."/>
            <person name="Nou X."/>
        </authorList>
    </citation>
    <scope>NUCLEOTIDE SEQUENCE [LARGE SCALE GENOMIC DNA]</scope>
    <source>
        <strain evidence="4">ATCC 49129</strain>
    </source>
</reference>
<dbReference type="InterPro" id="IPR050832">
    <property type="entry name" value="Bact_Acetyltransf"/>
</dbReference>
<dbReference type="SUPFAM" id="SSF55729">
    <property type="entry name" value="Acyl-CoA N-acyltransferases (Nat)"/>
    <property type="match status" value="1"/>
</dbReference>
<dbReference type="Gene3D" id="3.40.630.30">
    <property type="match status" value="1"/>
</dbReference>
<proteinExistence type="predicted"/>
<dbReference type="Proteomes" id="UP000078572">
    <property type="component" value="Chromosome 1"/>
</dbReference>
<keyword evidence="2" id="KW-0012">Acyltransferase</keyword>
<dbReference type="PROSITE" id="PS51186">
    <property type="entry name" value="GNAT"/>
    <property type="match status" value="1"/>
</dbReference>
<evidence type="ECO:0000256" key="1">
    <source>
        <dbReference type="ARBA" id="ARBA00022679"/>
    </source>
</evidence>
<dbReference type="OrthoDB" id="1188001at2"/>
<evidence type="ECO:0000313" key="3">
    <source>
        <dbReference type="EMBL" id="ANJ74575.1"/>
    </source>
</evidence>
<evidence type="ECO:0000256" key="2">
    <source>
        <dbReference type="ARBA" id="ARBA00023315"/>
    </source>
</evidence>
<keyword evidence="1 3" id="KW-0808">Transferase</keyword>
<evidence type="ECO:0000313" key="4">
    <source>
        <dbReference type="Proteomes" id="UP000078572"/>
    </source>
</evidence>
<dbReference type="GO" id="GO:0016747">
    <property type="term" value="F:acyltransferase activity, transferring groups other than amino-acyl groups"/>
    <property type="evidence" value="ECO:0007669"/>
    <property type="project" value="InterPro"/>
</dbReference>